<evidence type="ECO:0000256" key="3">
    <source>
        <dbReference type="ARBA" id="ARBA00022676"/>
    </source>
</evidence>
<keyword evidence="7" id="KW-1185">Reference proteome</keyword>
<dbReference type="RefSeq" id="WP_071366913.1">
    <property type="nucleotide sequence ID" value="NZ_MLYP01000040.1"/>
</dbReference>
<keyword evidence="4" id="KW-0808">Transferase</keyword>
<gene>
    <name evidence="6" type="ORF">BIV24_15685</name>
</gene>
<dbReference type="Proteomes" id="UP000179935">
    <property type="component" value="Unassembled WGS sequence"/>
</dbReference>
<dbReference type="Gene3D" id="3.90.550.10">
    <property type="entry name" value="Spore Coat Polysaccharide Biosynthesis Protein SpsA, Chain A"/>
    <property type="match status" value="1"/>
</dbReference>
<evidence type="ECO:0008006" key="8">
    <source>
        <dbReference type="Google" id="ProtNLM"/>
    </source>
</evidence>
<keyword evidence="2" id="KW-1003">Cell membrane</keyword>
<evidence type="ECO:0000313" key="7">
    <source>
        <dbReference type="Proteomes" id="UP000179935"/>
    </source>
</evidence>
<dbReference type="InterPro" id="IPR029044">
    <property type="entry name" value="Nucleotide-diphossugar_trans"/>
</dbReference>
<organism evidence="6 7">
    <name type="scientific">Streptomyces colonosanans</name>
    <dbReference type="NCBI Taxonomy" id="1428652"/>
    <lineage>
        <taxon>Bacteria</taxon>
        <taxon>Bacillati</taxon>
        <taxon>Actinomycetota</taxon>
        <taxon>Actinomycetes</taxon>
        <taxon>Kitasatosporales</taxon>
        <taxon>Streptomycetaceae</taxon>
        <taxon>Streptomyces</taxon>
    </lineage>
</organism>
<keyword evidence="3" id="KW-0328">Glycosyltransferase</keyword>
<evidence type="ECO:0000256" key="4">
    <source>
        <dbReference type="ARBA" id="ARBA00022679"/>
    </source>
</evidence>
<dbReference type="PANTHER" id="PTHR43646:SF2">
    <property type="entry name" value="GLYCOSYLTRANSFERASE 2-LIKE DOMAIN-CONTAINING PROTEIN"/>
    <property type="match status" value="1"/>
</dbReference>
<dbReference type="GO" id="GO:0016757">
    <property type="term" value="F:glycosyltransferase activity"/>
    <property type="evidence" value="ECO:0007669"/>
    <property type="project" value="UniProtKB-KW"/>
</dbReference>
<name>A0A1S2PD39_9ACTN</name>
<keyword evidence="5" id="KW-0472">Membrane</keyword>
<dbReference type="STRING" id="1428652.BIV24_15685"/>
<dbReference type="GO" id="GO:0005886">
    <property type="term" value="C:plasma membrane"/>
    <property type="evidence" value="ECO:0007669"/>
    <property type="project" value="UniProtKB-SubCell"/>
</dbReference>
<dbReference type="PANTHER" id="PTHR43646">
    <property type="entry name" value="GLYCOSYLTRANSFERASE"/>
    <property type="match status" value="1"/>
</dbReference>
<dbReference type="Pfam" id="PF13641">
    <property type="entry name" value="Glyco_tranf_2_3"/>
    <property type="match status" value="1"/>
</dbReference>
<reference evidence="6 7" key="1">
    <citation type="submission" date="2016-10" db="EMBL/GenBank/DDBJ databases">
        <title>Genome sequence of Streptomyces sp. MUSC 93.</title>
        <authorList>
            <person name="Lee L.-H."/>
            <person name="Ser H.-L."/>
            <person name="Law J.W.-F."/>
        </authorList>
    </citation>
    <scope>NUCLEOTIDE SEQUENCE [LARGE SCALE GENOMIC DNA]</scope>
    <source>
        <strain evidence="6 7">MUSC 93</strain>
    </source>
</reference>
<evidence type="ECO:0000256" key="1">
    <source>
        <dbReference type="ARBA" id="ARBA00004236"/>
    </source>
</evidence>
<comment type="caution">
    <text evidence="6">The sequence shown here is derived from an EMBL/GenBank/DDBJ whole genome shotgun (WGS) entry which is preliminary data.</text>
</comment>
<proteinExistence type="predicted"/>
<sequence>MIRASRLLAAAYTARALYMTASLALSYRHLRTEADRAEEELPEETPGLTVIIPALREQTVMPRSLEHFAALAARWPTLRVLVVTAAREAAETPSGRPTTEDVCRNLAHQHNTRLGREVFAVVSYPGQGRRASQLNYAMAALDKLSPPAGDYVAVFDADAVPDDRLASQFARAAKGRPAMIQQPMLPAFPGNSSGRRSAVMSGQDLAAFRRTLGIEYRRIRVARWCAPGRRPRLLAALARPMVYGVGSGLIVRRDKIEDIGFFQEPHDDLAVGHRLSMAGEPIAVLPSVNIVEPYQSVGAMARAFSSVAFANAATRHDYRFAKAHPTRLSAAGQRLLAARALADGAAWALGPAVMGAAATHLVVRRHYGPLVAAALAAGLLEPVVAYRLRGRVLDEFRAAGPAGGTWRQPPPAAAVATYMLQPAVSALGPWLLGVRASAAQLTGRELRFTKTEHLGEIAPETRGGTVHG</sequence>
<dbReference type="EMBL" id="MLYP01000040">
    <property type="protein sequence ID" value="OIJ91691.1"/>
    <property type="molecule type" value="Genomic_DNA"/>
</dbReference>
<evidence type="ECO:0000313" key="6">
    <source>
        <dbReference type="EMBL" id="OIJ91691.1"/>
    </source>
</evidence>
<accession>A0A1S2PD39</accession>
<evidence type="ECO:0000256" key="2">
    <source>
        <dbReference type="ARBA" id="ARBA00022475"/>
    </source>
</evidence>
<evidence type="ECO:0000256" key="5">
    <source>
        <dbReference type="ARBA" id="ARBA00023136"/>
    </source>
</evidence>
<comment type="subcellular location">
    <subcellularLocation>
        <location evidence="1">Cell membrane</location>
    </subcellularLocation>
</comment>
<dbReference type="SUPFAM" id="SSF53448">
    <property type="entry name" value="Nucleotide-diphospho-sugar transferases"/>
    <property type="match status" value="1"/>
</dbReference>
<protein>
    <recommendedName>
        <fullName evidence="8">Glycosyl transferase family 2</fullName>
    </recommendedName>
</protein>
<dbReference type="AlphaFoldDB" id="A0A1S2PD39"/>